<name>A0ABW7Z3T7_9ACTN</name>
<dbReference type="Proteomes" id="UP001612741">
    <property type="component" value="Unassembled WGS sequence"/>
</dbReference>
<keyword evidence="2" id="KW-1185">Reference proteome</keyword>
<comment type="caution">
    <text evidence="1">The sequence shown here is derived from an EMBL/GenBank/DDBJ whole genome shotgun (WGS) entry which is preliminary data.</text>
</comment>
<sequence>MDAPGEERWLGTLRGHAARLAFPEWMPGPDDWTDLFTGFTDAGAPYTEVSVYRDHERIHHRVYRGGDLTAFWSRLLDEVAE</sequence>
<evidence type="ECO:0000313" key="2">
    <source>
        <dbReference type="Proteomes" id="UP001612741"/>
    </source>
</evidence>
<evidence type="ECO:0000313" key="1">
    <source>
        <dbReference type="EMBL" id="MFI6502837.1"/>
    </source>
</evidence>
<gene>
    <name evidence="1" type="ORF">ACIBG2_36045</name>
</gene>
<reference evidence="1 2" key="1">
    <citation type="submission" date="2024-10" db="EMBL/GenBank/DDBJ databases">
        <title>The Natural Products Discovery Center: Release of the First 8490 Sequenced Strains for Exploring Actinobacteria Biosynthetic Diversity.</title>
        <authorList>
            <person name="Kalkreuter E."/>
            <person name="Kautsar S.A."/>
            <person name="Yang D."/>
            <person name="Bader C.D."/>
            <person name="Teijaro C.N."/>
            <person name="Fluegel L."/>
            <person name="Davis C.M."/>
            <person name="Simpson J.R."/>
            <person name="Lauterbach L."/>
            <person name="Steele A.D."/>
            <person name="Gui C."/>
            <person name="Meng S."/>
            <person name="Li G."/>
            <person name="Viehrig K."/>
            <person name="Ye F."/>
            <person name="Su P."/>
            <person name="Kiefer A.F."/>
            <person name="Nichols A."/>
            <person name="Cepeda A.J."/>
            <person name="Yan W."/>
            <person name="Fan B."/>
            <person name="Jiang Y."/>
            <person name="Adhikari A."/>
            <person name="Zheng C.-J."/>
            <person name="Schuster L."/>
            <person name="Cowan T.M."/>
            <person name="Smanski M.J."/>
            <person name="Chevrette M.G."/>
            <person name="De Carvalho L.P.S."/>
            <person name="Shen B."/>
        </authorList>
    </citation>
    <scope>NUCLEOTIDE SEQUENCE [LARGE SCALE GENOMIC DNA]</scope>
    <source>
        <strain evidence="1 2">NPDC050545</strain>
    </source>
</reference>
<proteinExistence type="predicted"/>
<protein>
    <submittedName>
        <fullName evidence="1">Uncharacterized protein</fullName>
    </submittedName>
</protein>
<dbReference type="RefSeq" id="WP_397088399.1">
    <property type="nucleotide sequence ID" value="NZ_JBITGY010000010.1"/>
</dbReference>
<dbReference type="EMBL" id="JBITGY010000010">
    <property type="protein sequence ID" value="MFI6502837.1"/>
    <property type="molecule type" value="Genomic_DNA"/>
</dbReference>
<accession>A0ABW7Z3T7</accession>
<organism evidence="1 2">
    <name type="scientific">Nonomuraea typhae</name>
    <dbReference type="NCBI Taxonomy" id="2603600"/>
    <lineage>
        <taxon>Bacteria</taxon>
        <taxon>Bacillati</taxon>
        <taxon>Actinomycetota</taxon>
        <taxon>Actinomycetes</taxon>
        <taxon>Streptosporangiales</taxon>
        <taxon>Streptosporangiaceae</taxon>
        <taxon>Nonomuraea</taxon>
    </lineage>
</organism>